<reference evidence="3 4" key="1">
    <citation type="journal article" date="2024" name="Plant J.">
        <title>Genome sequences and population genomics reveal climatic adaptation and genomic divergence between two closely related sweetgum species.</title>
        <authorList>
            <person name="Xu W.Q."/>
            <person name="Ren C.Q."/>
            <person name="Zhang X.Y."/>
            <person name="Comes H.P."/>
            <person name="Liu X.H."/>
            <person name="Li Y.G."/>
            <person name="Kettle C.J."/>
            <person name="Jalonen R."/>
            <person name="Gaisberger H."/>
            <person name="Ma Y.Z."/>
            <person name="Qiu Y.X."/>
        </authorList>
    </citation>
    <scope>NUCLEOTIDE SEQUENCE [LARGE SCALE GENOMIC DNA]</scope>
    <source>
        <strain evidence="3">Hangzhou</strain>
    </source>
</reference>
<keyword evidence="4" id="KW-1185">Reference proteome</keyword>
<proteinExistence type="predicted"/>
<evidence type="ECO:0000313" key="3">
    <source>
        <dbReference type="EMBL" id="KAK9271444.1"/>
    </source>
</evidence>
<feature type="transmembrane region" description="Helical" evidence="2">
    <location>
        <begin position="70"/>
        <end position="91"/>
    </location>
</feature>
<keyword evidence="2" id="KW-0472">Membrane</keyword>
<evidence type="ECO:0000313" key="4">
    <source>
        <dbReference type="Proteomes" id="UP001415857"/>
    </source>
</evidence>
<keyword evidence="2" id="KW-0812">Transmembrane</keyword>
<comment type="caution">
    <text evidence="3">The sequence shown here is derived from an EMBL/GenBank/DDBJ whole genome shotgun (WGS) entry which is preliminary data.</text>
</comment>
<evidence type="ECO:0000256" key="1">
    <source>
        <dbReference type="SAM" id="MobiDB-lite"/>
    </source>
</evidence>
<organism evidence="3 4">
    <name type="scientific">Liquidambar formosana</name>
    <name type="common">Formosan gum</name>
    <dbReference type="NCBI Taxonomy" id="63359"/>
    <lineage>
        <taxon>Eukaryota</taxon>
        <taxon>Viridiplantae</taxon>
        <taxon>Streptophyta</taxon>
        <taxon>Embryophyta</taxon>
        <taxon>Tracheophyta</taxon>
        <taxon>Spermatophyta</taxon>
        <taxon>Magnoliopsida</taxon>
        <taxon>eudicotyledons</taxon>
        <taxon>Gunneridae</taxon>
        <taxon>Pentapetalae</taxon>
        <taxon>Saxifragales</taxon>
        <taxon>Altingiaceae</taxon>
        <taxon>Liquidambar</taxon>
    </lineage>
</organism>
<feature type="region of interest" description="Disordered" evidence="1">
    <location>
        <begin position="37"/>
        <end position="67"/>
    </location>
</feature>
<keyword evidence="2" id="KW-1133">Transmembrane helix</keyword>
<dbReference type="Proteomes" id="UP001415857">
    <property type="component" value="Unassembled WGS sequence"/>
</dbReference>
<name>A0AAP0NI63_LIQFO</name>
<gene>
    <name evidence="3" type="ORF">L1049_027035</name>
</gene>
<sequence length="117" mass="12583">MILMYHIAKKQISLVGPDNIPSLLVIALNEREETLEMVKSDGDDNDDDSSVGDGKVGGGGDGDGDNDDGLNVVIIGSSVIIIVVIMLDMCITDLRVKVGMIILRLTYRLAVALYFIC</sequence>
<protein>
    <submittedName>
        <fullName evidence="3">Uncharacterized protein</fullName>
    </submittedName>
</protein>
<accession>A0AAP0NI63</accession>
<dbReference type="EMBL" id="JBBPBK010000014">
    <property type="protein sequence ID" value="KAK9271444.1"/>
    <property type="molecule type" value="Genomic_DNA"/>
</dbReference>
<evidence type="ECO:0000256" key="2">
    <source>
        <dbReference type="SAM" id="Phobius"/>
    </source>
</evidence>
<dbReference type="AlphaFoldDB" id="A0AAP0NI63"/>